<dbReference type="GO" id="GO:0006355">
    <property type="term" value="P:regulation of DNA-templated transcription"/>
    <property type="evidence" value="ECO:0007669"/>
    <property type="project" value="InterPro"/>
</dbReference>
<name>A0A3Q8I007_PROMI</name>
<dbReference type="EMBL" id="MF576128">
    <property type="protein sequence ID" value="AYM48750.1"/>
    <property type="molecule type" value="Genomic_DNA"/>
</dbReference>
<dbReference type="InterPro" id="IPR013321">
    <property type="entry name" value="Arc_rbn_hlx_hlx"/>
</dbReference>
<organism evidence="1">
    <name type="scientific">Proteus mirabilis</name>
    <dbReference type="NCBI Taxonomy" id="584"/>
    <lineage>
        <taxon>Bacteria</taxon>
        <taxon>Pseudomonadati</taxon>
        <taxon>Pseudomonadota</taxon>
        <taxon>Gammaproteobacteria</taxon>
        <taxon>Enterobacterales</taxon>
        <taxon>Morganellaceae</taxon>
        <taxon>Proteus</taxon>
    </lineage>
</organism>
<reference evidence="1" key="1">
    <citation type="journal article" date="2018" name="Front. Microbiol.">
        <title>Identification and Characterization of New Resistance-Conferring SGI1s (Salmonella Genomic Island 1) in Proteus mirabilis.</title>
        <authorList>
            <person name="Bie L."/>
            <person name="Fang M."/>
            <person name="Li Z."/>
            <person name="Wang M."/>
            <person name="Xu H."/>
        </authorList>
    </citation>
    <scope>NUCLEOTIDE SEQUENCE</scope>
    <source>
        <strain evidence="1">JN40</strain>
    </source>
</reference>
<proteinExistence type="predicted"/>
<dbReference type="Pfam" id="PF04221">
    <property type="entry name" value="RelB"/>
    <property type="match status" value="1"/>
</dbReference>
<protein>
    <submittedName>
        <fullName evidence="1">Addiction module antitoxin</fullName>
    </submittedName>
</protein>
<sequence length="170" mass="19165">MKATKIDPQLLDKATSIFAELGLPIEQAINVFLAKSVQAKGFPFSVALENEAEAQEASHNQAQNKISNAEITEAIQYLVEHALPLSEIENLTQLTYCRNTFGLSFPVLKLAKSPRSEDIRSAAKDAKERNRYSTTKVAQRDEKTYVICTQWTDRHRNAFCRWQAIFSSEA</sequence>
<evidence type="ECO:0000313" key="1">
    <source>
        <dbReference type="EMBL" id="AYM48750.1"/>
    </source>
</evidence>
<dbReference type="InterPro" id="IPR007337">
    <property type="entry name" value="RelB/DinJ"/>
</dbReference>
<dbReference type="AlphaFoldDB" id="A0A3Q8I007"/>
<dbReference type="Gene3D" id="1.10.1220.10">
    <property type="entry name" value="Met repressor-like"/>
    <property type="match status" value="1"/>
</dbReference>
<dbReference type="RefSeq" id="WP_060557256.1">
    <property type="nucleotide sequence ID" value="NZ_CP053614.1"/>
</dbReference>
<accession>A0A3Q8I007</accession>
<dbReference type="GO" id="GO:0043565">
    <property type="term" value="F:sequence-specific DNA binding"/>
    <property type="evidence" value="ECO:0007669"/>
    <property type="project" value="UniProtKB-ARBA"/>
</dbReference>